<keyword evidence="1" id="KW-0539">Nucleus</keyword>
<evidence type="ECO:0000313" key="2">
    <source>
        <dbReference type="EMBL" id="KAF2266715.1"/>
    </source>
</evidence>
<dbReference type="OrthoDB" id="5426982at2759"/>
<dbReference type="PANTHER" id="PTHR35392">
    <property type="entry name" value="ZN(II)2CYS6 TRANSCRIPTION FACTOR (EUROFUNG)-RELATED-RELATED"/>
    <property type="match status" value="1"/>
</dbReference>
<dbReference type="EMBL" id="ML986596">
    <property type="protein sequence ID" value="KAF2266715.1"/>
    <property type="molecule type" value="Genomic_DNA"/>
</dbReference>
<evidence type="ECO:0000256" key="1">
    <source>
        <dbReference type="ARBA" id="ARBA00023242"/>
    </source>
</evidence>
<dbReference type="Proteomes" id="UP000800093">
    <property type="component" value="Unassembled WGS sequence"/>
</dbReference>
<accession>A0A9P4N212</accession>
<evidence type="ECO:0000313" key="3">
    <source>
        <dbReference type="Proteomes" id="UP000800093"/>
    </source>
</evidence>
<proteinExistence type="predicted"/>
<protein>
    <recommendedName>
        <fullName evidence="4">Zn(2)-C6 fungal-type domain-containing protein</fullName>
    </recommendedName>
</protein>
<dbReference type="SUPFAM" id="SSF57701">
    <property type="entry name" value="Zn2/Cys6 DNA-binding domain"/>
    <property type="match status" value="1"/>
</dbReference>
<dbReference type="InterPro" id="IPR052973">
    <property type="entry name" value="Fungal_sec-metab_reg_TF"/>
</dbReference>
<organism evidence="2 3">
    <name type="scientific">Lojkania enalia</name>
    <dbReference type="NCBI Taxonomy" id="147567"/>
    <lineage>
        <taxon>Eukaryota</taxon>
        <taxon>Fungi</taxon>
        <taxon>Dikarya</taxon>
        <taxon>Ascomycota</taxon>
        <taxon>Pezizomycotina</taxon>
        <taxon>Dothideomycetes</taxon>
        <taxon>Pleosporomycetidae</taxon>
        <taxon>Pleosporales</taxon>
        <taxon>Pleosporales incertae sedis</taxon>
        <taxon>Lojkania</taxon>
    </lineage>
</organism>
<dbReference type="GO" id="GO:0000981">
    <property type="term" value="F:DNA-binding transcription factor activity, RNA polymerase II-specific"/>
    <property type="evidence" value="ECO:0007669"/>
    <property type="project" value="InterPro"/>
</dbReference>
<reference evidence="3" key="1">
    <citation type="journal article" date="2020" name="Stud. Mycol.">
        <title>101 Dothideomycetes genomes: A test case for predicting lifestyles and emergence of pathogens.</title>
        <authorList>
            <person name="Haridas S."/>
            <person name="Albert R."/>
            <person name="Binder M."/>
            <person name="Bloem J."/>
            <person name="LaButti K."/>
            <person name="Salamov A."/>
            <person name="Andreopoulos B."/>
            <person name="Baker S."/>
            <person name="Barry K."/>
            <person name="Bills G."/>
            <person name="Bluhm B."/>
            <person name="Cannon C."/>
            <person name="Castanera R."/>
            <person name="Culley D."/>
            <person name="Daum C."/>
            <person name="Ezra D."/>
            <person name="Gonzalez J."/>
            <person name="Henrissat B."/>
            <person name="Kuo A."/>
            <person name="Liang C."/>
            <person name="Lipzen A."/>
            <person name="Lutzoni F."/>
            <person name="Magnuson J."/>
            <person name="Mondo S."/>
            <person name="Nolan M."/>
            <person name="Ohm R."/>
            <person name="Pangilinan J."/>
            <person name="Park H.-J."/>
            <person name="Ramirez L."/>
            <person name="Alfaro M."/>
            <person name="Sun H."/>
            <person name="Tritt A."/>
            <person name="Yoshinaga Y."/>
            <person name="Zwiers L.-H."/>
            <person name="Turgeon B."/>
            <person name="Goodwin S."/>
            <person name="Spatafora J."/>
            <person name="Crous P."/>
            <person name="Grigoriev I."/>
        </authorList>
    </citation>
    <scope>NUCLEOTIDE SEQUENCE [LARGE SCALE GENOMIC DNA]</scope>
    <source>
        <strain evidence="3">CBS 304.66</strain>
    </source>
</reference>
<evidence type="ECO:0008006" key="4">
    <source>
        <dbReference type="Google" id="ProtNLM"/>
    </source>
</evidence>
<dbReference type="CDD" id="cd00067">
    <property type="entry name" value="GAL4"/>
    <property type="match status" value="1"/>
</dbReference>
<comment type="caution">
    <text evidence="2">The sequence shown here is derived from an EMBL/GenBank/DDBJ whole genome shotgun (WGS) entry which is preliminary data.</text>
</comment>
<dbReference type="InterPro" id="IPR001138">
    <property type="entry name" value="Zn2Cys6_DnaBD"/>
</dbReference>
<sequence>MYRDVKASIASPSTKREVKDIRKKGACLRCRLLKRACSGEDPCKTCISAARSAIGSRALMWMECIRPSFQAMNIFGGDYSSINQSHVDKIVSDLLNDDVYLDFHIPFELNVEAASAHLASWLADESGSSTFSVVGVFSCSTNTSLLENSLDPNLCRDLRLFVHLTTHLYTTGMQGGYHEYTDEEIQSARNCVGKRLLLALDPLLRPTELEIAEDKLGKLQSLFLLLLGTTIGMKYARREAANLTDNEIESKYEAISRLLCYYLIYIGKAASLLTAGSDEKTLVSRWESQWNKPAAFTWNPTRGFEMHYRIEPPADWIVSRSEDESMDSIDIDLTDFDQTEEFTMNTDLLKCAGCGSFWASLDVLGLCHECGPAFSSTGFGSEGSIPISDTCIYTSFSAHPDCTFNDVASPSWSMLECPKSFETLAIEKTTPAIDPQDSDS</sequence>
<keyword evidence="3" id="KW-1185">Reference proteome</keyword>
<gene>
    <name evidence="2" type="ORF">CC78DRAFT_566768</name>
</gene>
<dbReference type="PANTHER" id="PTHR35392:SF2">
    <property type="entry name" value="ZN(II)2CYS6 TRANSCRIPTION FACTOR (EUROFUNG)"/>
    <property type="match status" value="1"/>
</dbReference>
<dbReference type="AlphaFoldDB" id="A0A9P4N212"/>
<name>A0A9P4N212_9PLEO</name>
<dbReference type="InterPro" id="IPR036864">
    <property type="entry name" value="Zn2-C6_fun-type_DNA-bd_sf"/>
</dbReference>
<dbReference type="GO" id="GO:0008270">
    <property type="term" value="F:zinc ion binding"/>
    <property type="evidence" value="ECO:0007669"/>
    <property type="project" value="InterPro"/>
</dbReference>